<reference evidence="1" key="1">
    <citation type="submission" date="2023-06" db="EMBL/GenBank/DDBJ databases">
        <title>Uncultivated large filamentous bacteria from sulfidic sediments reveal new species and different genomic features in energy metabolism and defense.</title>
        <authorList>
            <person name="Fonseca A."/>
        </authorList>
    </citation>
    <scope>NUCLEOTIDE SEQUENCE</scope>
    <source>
        <strain evidence="1">HSG4</strain>
    </source>
</reference>
<gene>
    <name evidence="1" type="ORF">QUF54_00060</name>
</gene>
<accession>A0ABT7VPZ1</accession>
<evidence type="ECO:0000313" key="2">
    <source>
        <dbReference type="Proteomes" id="UP001171945"/>
    </source>
</evidence>
<keyword evidence="2" id="KW-1185">Reference proteome</keyword>
<protein>
    <submittedName>
        <fullName evidence="1">Uncharacterized protein</fullName>
    </submittedName>
</protein>
<dbReference type="Proteomes" id="UP001171945">
    <property type="component" value="Unassembled WGS sequence"/>
</dbReference>
<dbReference type="EMBL" id="JAUCGM010000001">
    <property type="protein sequence ID" value="MDM8561728.1"/>
    <property type="molecule type" value="Genomic_DNA"/>
</dbReference>
<proteinExistence type="predicted"/>
<comment type="caution">
    <text evidence="1">The sequence shown here is derived from an EMBL/GenBank/DDBJ whole genome shotgun (WGS) entry which is preliminary data.</text>
</comment>
<evidence type="ECO:0000313" key="1">
    <source>
        <dbReference type="EMBL" id="MDM8561728.1"/>
    </source>
</evidence>
<name>A0ABT7VPZ1_9GAMM</name>
<sequence length="106" mass="12112">MRNISYLLNRKQRLKSCLDLKNVITGADGALSPDATTEALNALNQGDLYSVATKNDVDQLIKKIFARMNIMLSKNIEHYFIELLTLAKYSPWFTEWDKMIKVVSSN</sequence>
<organism evidence="1 2">
    <name type="scientific">Candidatus Marithioploca araucensis</name>
    <dbReference type="NCBI Taxonomy" id="70273"/>
    <lineage>
        <taxon>Bacteria</taxon>
        <taxon>Pseudomonadati</taxon>
        <taxon>Pseudomonadota</taxon>
        <taxon>Gammaproteobacteria</taxon>
        <taxon>Thiotrichales</taxon>
        <taxon>Thiotrichaceae</taxon>
        <taxon>Candidatus Marithioploca</taxon>
    </lineage>
</organism>